<evidence type="ECO:0000313" key="6">
    <source>
        <dbReference type="Proteomes" id="UP001206925"/>
    </source>
</evidence>
<name>A0AAD5D9P9_AMBAR</name>
<feature type="coiled-coil region" evidence="3">
    <location>
        <begin position="182"/>
        <end position="248"/>
    </location>
</feature>
<sequence length="314" mass="35023">MQHPKTRGGSTGSGTKPKSPVPKAVDNRWQRSPTSEKKRVTKAPELETQIARLQEELKKTKSQLIEAESCTNQARLEANEAKKELAAMSAKLNEMWACEESKIQELRKISQDRDRAWEAELKAVQKHLATAINENQKLNARLEKAAEAEAEAVQAKQAGLVNEVMSLRSQLSESVNAVEEVKIRLNESKEAESRALEQLESVKSSMEEEASKAEAVWVEELGTTRAANTEMENELRRLKVQMEQWRKAAEVAAAMVLGEVGGGRKFEESSESFDFNAIGEKSNSGYLEYTEDEASIKKTSNMLKKFGVLLKIGQ</sequence>
<dbReference type="InterPro" id="IPR029688">
    <property type="entry name" value="ICR"/>
</dbReference>
<comment type="similarity">
    <text evidence="1">Belongs to the ICR family.</text>
</comment>
<comment type="caution">
    <text evidence="5">The sequence shown here is derived from an EMBL/GenBank/DDBJ whole genome shotgun (WGS) entry which is preliminary data.</text>
</comment>
<feature type="non-terminal residue" evidence="5">
    <location>
        <position position="1"/>
    </location>
</feature>
<proteinExistence type="inferred from homology"/>
<evidence type="ECO:0000313" key="5">
    <source>
        <dbReference type="EMBL" id="KAI7755512.1"/>
    </source>
</evidence>
<dbReference type="PANTHER" id="PTHR34224:SF17">
    <property type="entry name" value="INTERACTOR OF CONSTITUTIVE ACTIVE ROPS"/>
    <property type="match status" value="1"/>
</dbReference>
<evidence type="ECO:0008006" key="7">
    <source>
        <dbReference type="Google" id="ProtNLM"/>
    </source>
</evidence>
<gene>
    <name evidence="5" type="ORF">M8C21_031686</name>
</gene>
<organism evidence="5 6">
    <name type="scientific">Ambrosia artemisiifolia</name>
    <name type="common">Common ragweed</name>
    <dbReference type="NCBI Taxonomy" id="4212"/>
    <lineage>
        <taxon>Eukaryota</taxon>
        <taxon>Viridiplantae</taxon>
        <taxon>Streptophyta</taxon>
        <taxon>Embryophyta</taxon>
        <taxon>Tracheophyta</taxon>
        <taxon>Spermatophyta</taxon>
        <taxon>Magnoliopsida</taxon>
        <taxon>eudicotyledons</taxon>
        <taxon>Gunneridae</taxon>
        <taxon>Pentapetalae</taxon>
        <taxon>asterids</taxon>
        <taxon>campanulids</taxon>
        <taxon>Asterales</taxon>
        <taxon>Asteraceae</taxon>
        <taxon>Asteroideae</taxon>
        <taxon>Heliantheae alliance</taxon>
        <taxon>Heliantheae</taxon>
        <taxon>Ambrosia</taxon>
    </lineage>
</organism>
<reference evidence="5" key="1">
    <citation type="submission" date="2022-06" db="EMBL/GenBank/DDBJ databases">
        <title>Uncovering the hologenomic basis of an extraordinary plant invasion.</title>
        <authorList>
            <person name="Bieker V.C."/>
            <person name="Martin M.D."/>
            <person name="Gilbert T."/>
            <person name="Hodgins K."/>
            <person name="Battlay P."/>
            <person name="Petersen B."/>
            <person name="Wilson J."/>
        </authorList>
    </citation>
    <scope>NUCLEOTIDE SEQUENCE</scope>
    <source>
        <strain evidence="5">AA19_3_7</strain>
        <tissue evidence="5">Leaf</tissue>
    </source>
</reference>
<keyword evidence="6" id="KW-1185">Reference proteome</keyword>
<evidence type="ECO:0000256" key="1">
    <source>
        <dbReference type="ARBA" id="ARBA00009778"/>
    </source>
</evidence>
<feature type="coiled-coil region" evidence="3">
    <location>
        <begin position="121"/>
        <end position="158"/>
    </location>
</feature>
<keyword evidence="2 3" id="KW-0175">Coiled coil</keyword>
<protein>
    <recommendedName>
        <fullName evidence="7">Interactor of constitutive active ROPs 3</fullName>
    </recommendedName>
</protein>
<dbReference type="PANTHER" id="PTHR34224">
    <property type="entry name" value="INTERACTOR OF CONSTITUTIVE ACTIVE ROPS 2, CHLOROPLASTIC-RELATED"/>
    <property type="match status" value="1"/>
</dbReference>
<evidence type="ECO:0000256" key="4">
    <source>
        <dbReference type="SAM" id="MobiDB-lite"/>
    </source>
</evidence>
<dbReference type="EMBL" id="JAMZMK010001074">
    <property type="protein sequence ID" value="KAI7755512.1"/>
    <property type="molecule type" value="Genomic_DNA"/>
</dbReference>
<evidence type="ECO:0000256" key="2">
    <source>
        <dbReference type="ARBA" id="ARBA00023054"/>
    </source>
</evidence>
<accession>A0AAD5D9P9</accession>
<feature type="region of interest" description="Disordered" evidence="4">
    <location>
        <begin position="1"/>
        <end position="46"/>
    </location>
</feature>
<evidence type="ECO:0000256" key="3">
    <source>
        <dbReference type="SAM" id="Coils"/>
    </source>
</evidence>
<feature type="compositionally biased region" description="Basic and acidic residues" evidence="4">
    <location>
        <begin position="25"/>
        <end position="45"/>
    </location>
</feature>
<dbReference type="AlphaFoldDB" id="A0AAD5D9P9"/>
<dbReference type="Proteomes" id="UP001206925">
    <property type="component" value="Unassembled WGS sequence"/>
</dbReference>